<accession>A0A1I0LQT3</accession>
<protein>
    <submittedName>
        <fullName evidence="3">Putative transposase DNA-binding domain-containing protein</fullName>
    </submittedName>
</protein>
<sequence>MTRWTLARASSFSSRLLTCVLTVLSVSARGTREAPGRNVRQKAGLNRGVLAAGWGRLVQRLEHKAPGRVQKINPRHTSQTCNACRHRAAESRERQSRFRCVACGHQAHADVNAAKNPHLQAGLLAVSEIISVLQSSCGIICV</sequence>
<feature type="domain" description="Cas12f1-like TNB" evidence="2">
    <location>
        <begin position="54"/>
        <end position="116"/>
    </location>
</feature>
<dbReference type="AlphaFoldDB" id="A0A1I0LQT3"/>
<evidence type="ECO:0000313" key="3">
    <source>
        <dbReference type="EMBL" id="SEU44202.1"/>
    </source>
</evidence>
<evidence type="ECO:0000259" key="2">
    <source>
        <dbReference type="Pfam" id="PF07282"/>
    </source>
</evidence>
<dbReference type="Pfam" id="PF07282">
    <property type="entry name" value="Cas12f1-like_TNB"/>
    <property type="match status" value="1"/>
</dbReference>
<gene>
    <name evidence="3" type="ORF">SAMN05421811_122185</name>
</gene>
<evidence type="ECO:0000313" key="4">
    <source>
        <dbReference type="Proteomes" id="UP000199361"/>
    </source>
</evidence>
<name>A0A1I0LQT3_9ACTN</name>
<keyword evidence="1 3" id="KW-0238">DNA-binding</keyword>
<dbReference type="GO" id="GO:0003677">
    <property type="term" value="F:DNA binding"/>
    <property type="evidence" value="ECO:0007669"/>
    <property type="project" value="UniProtKB-KW"/>
</dbReference>
<evidence type="ECO:0000256" key="1">
    <source>
        <dbReference type="ARBA" id="ARBA00023125"/>
    </source>
</evidence>
<dbReference type="Proteomes" id="UP000199361">
    <property type="component" value="Unassembled WGS sequence"/>
</dbReference>
<dbReference type="InterPro" id="IPR010095">
    <property type="entry name" value="Cas12f1-like_TNB"/>
</dbReference>
<keyword evidence="4" id="KW-1185">Reference proteome</keyword>
<organism evidence="3 4">
    <name type="scientific">Nonomuraea wenchangensis</name>
    <dbReference type="NCBI Taxonomy" id="568860"/>
    <lineage>
        <taxon>Bacteria</taxon>
        <taxon>Bacillati</taxon>
        <taxon>Actinomycetota</taxon>
        <taxon>Actinomycetes</taxon>
        <taxon>Streptosporangiales</taxon>
        <taxon>Streptosporangiaceae</taxon>
        <taxon>Nonomuraea</taxon>
    </lineage>
</organism>
<dbReference type="EMBL" id="FOHX01000022">
    <property type="protein sequence ID" value="SEU44202.1"/>
    <property type="molecule type" value="Genomic_DNA"/>
</dbReference>
<reference evidence="3 4" key="1">
    <citation type="submission" date="2016-10" db="EMBL/GenBank/DDBJ databases">
        <authorList>
            <person name="de Groot N.N."/>
        </authorList>
    </citation>
    <scope>NUCLEOTIDE SEQUENCE [LARGE SCALE GENOMIC DNA]</scope>
    <source>
        <strain evidence="3 4">CGMCC 4.5598</strain>
    </source>
</reference>
<dbReference type="STRING" id="568860.SAMN05421811_122185"/>
<proteinExistence type="predicted"/>